<dbReference type="EMBL" id="CP114202">
    <property type="protein sequence ID" value="WAT94463.1"/>
    <property type="molecule type" value="Genomic_DNA"/>
</dbReference>
<name>A0A640U092_STRNI</name>
<reference evidence="5 7" key="2">
    <citation type="submission" date="2022-12" db="EMBL/GenBank/DDBJ databases">
        <authorList>
            <person name="Ruckert C."/>
            <person name="Busche T."/>
            <person name="Kalinowski J."/>
            <person name="Wittmann C."/>
        </authorList>
    </citation>
    <scope>NUCLEOTIDE SEQUENCE [LARGE SCALE GENOMIC DNA]</scope>
    <source>
        <strain evidence="5 7">DSM 40555</strain>
    </source>
</reference>
<proteinExistence type="predicted"/>
<feature type="domain" description="DUF4232" evidence="3">
    <location>
        <begin position="104"/>
        <end position="234"/>
    </location>
</feature>
<dbReference type="Proteomes" id="UP000429552">
    <property type="component" value="Unassembled WGS sequence"/>
</dbReference>
<evidence type="ECO:0000313" key="5">
    <source>
        <dbReference type="EMBL" id="WAT94463.1"/>
    </source>
</evidence>
<evidence type="ECO:0000259" key="3">
    <source>
        <dbReference type="Pfam" id="PF14016"/>
    </source>
</evidence>
<keyword evidence="2" id="KW-0732">Signal</keyword>
<evidence type="ECO:0000313" key="7">
    <source>
        <dbReference type="Proteomes" id="UP001210609"/>
    </source>
</evidence>
<organism evidence="4 6">
    <name type="scientific">Streptomyces nigrescens</name>
    <dbReference type="NCBI Taxonomy" id="1920"/>
    <lineage>
        <taxon>Bacteria</taxon>
        <taxon>Bacillati</taxon>
        <taxon>Actinomycetota</taxon>
        <taxon>Actinomycetes</taxon>
        <taxon>Kitasatosporales</taxon>
        <taxon>Streptomycetaceae</taxon>
        <taxon>Streptomyces</taxon>
    </lineage>
</organism>
<dbReference type="RefSeq" id="WP_159492441.1">
    <property type="nucleotide sequence ID" value="NZ_BLIP01000005.1"/>
</dbReference>
<gene>
    <name evidence="4" type="ORF">Sliba_80590</name>
    <name evidence="5" type="ORF">STRLI_000075</name>
</gene>
<evidence type="ECO:0000256" key="2">
    <source>
        <dbReference type="SAM" id="SignalP"/>
    </source>
</evidence>
<keyword evidence="7" id="KW-1185">Reference proteome</keyword>
<protein>
    <submittedName>
        <fullName evidence="5">DUF4232 domain-containing protein</fullName>
    </submittedName>
</protein>
<evidence type="ECO:0000256" key="1">
    <source>
        <dbReference type="SAM" id="MobiDB-lite"/>
    </source>
</evidence>
<feature type="compositionally biased region" description="Low complexity" evidence="1">
    <location>
        <begin position="64"/>
        <end position="91"/>
    </location>
</feature>
<feature type="compositionally biased region" description="Basic and acidic residues" evidence="1">
    <location>
        <begin position="46"/>
        <end position="55"/>
    </location>
</feature>
<evidence type="ECO:0000313" key="6">
    <source>
        <dbReference type="Proteomes" id="UP000429552"/>
    </source>
</evidence>
<dbReference type="InterPro" id="IPR025326">
    <property type="entry name" value="DUF4232"/>
</dbReference>
<feature type="region of interest" description="Disordered" evidence="1">
    <location>
        <begin position="28"/>
        <end position="93"/>
    </location>
</feature>
<feature type="chain" id="PRO_5038756101" evidence="2">
    <location>
        <begin position="27"/>
        <end position="242"/>
    </location>
</feature>
<dbReference type="PROSITE" id="PS51257">
    <property type="entry name" value="PROKAR_LIPOPROTEIN"/>
    <property type="match status" value="1"/>
</dbReference>
<feature type="compositionally biased region" description="Low complexity" evidence="1">
    <location>
        <begin position="28"/>
        <end position="39"/>
    </location>
</feature>
<dbReference type="Pfam" id="PF14016">
    <property type="entry name" value="DUF4232"/>
    <property type="match status" value="1"/>
</dbReference>
<feature type="signal peptide" evidence="2">
    <location>
        <begin position="1"/>
        <end position="26"/>
    </location>
</feature>
<evidence type="ECO:0000313" key="4">
    <source>
        <dbReference type="EMBL" id="GFE27606.1"/>
    </source>
</evidence>
<reference evidence="4 6" key="1">
    <citation type="submission" date="2019-12" db="EMBL/GenBank/DDBJ databases">
        <title>Whole genome shotgun sequence of Streptomyces libani subsp. libani NBRC 13452.</title>
        <authorList>
            <person name="Ichikawa N."/>
            <person name="Kimura A."/>
            <person name="Kitahashi Y."/>
            <person name="Komaki H."/>
            <person name="Tamura T."/>
        </authorList>
    </citation>
    <scope>NUCLEOTIDE SEQUENCE [LARGE SCALE GENOMIC DNA]</scope>
    <source>
        <strain evidence="4 6">NBRC 13452</strain>
    </source>
</reference>
<dbReference type="EMBL" id="BLIP01000005">
    <property type="protein sequence ID" value="GFE27606.1"/>
    <property type="molecule type" value="Genomic_DNA"/>
</dbReference>
<sequence>MRTSRISTTVLAATAAALALTLTACGGSDSAAGAKAGTSRSGSTADDSKASDKTSETGGGKGTGAQAITATGHGASASGSQAAHGSQAGSGKVITVGSTDTRQCHGDEISYSVLHRFPKQQGEHLLITARNADSKPCWVTSYPSVILGDTSNVLRLSPKDAPGGNTRITLKPGGKVYSAVNLFTDSAATHASGTFSLALRDQTGDTGPATEQDTFDGKGVPSKFSWTSADVTNWNTTKPYDF</sequence>
<dbReference type="AlphaFoldDB" id="A0A640U092"/>
<dbReference type="Proteomes" id="UP001210609">
    <property type="component" value="Chromosome"/>
</dbReference>
<accession>A0A640U092</accession>